<keyword evidence="2" id="KW-0624">Polysaccharide degradation</keyword>
<evidence type="ECO:0000256" key="4">
    <source>
        <dbReference type="ARBA" id="ARBA00023277"/>
    </source>
</evidence>
<keyword evidence="5 8" id="KW-0326">Glycosidase</keyword>
<reference evidence="9" key="2">
    <citation type="journal article" date="2021" name="PeerJ">
        <title>Extensive microbial diversity within the chicken gut microbiome revealed by metagenomics and culture.</title>
        <authorList>
            <person name="Gilroy R."/>
            <person name="Ravi A."/>
            <person name="Getino M."/>
            <person name="Pursley I."/>
            <person name="Horton D.L."/>
            <person name="Alikhan N.F."/>
            <person name="Baker D."/>
            <person name="Gharbi K."/>
            <person name="Hall N."/>
            <person name="Watson M."/>
            <person name="Adriaenssens E.M."/>
            <person name="Foster-Nyarko E."/>
            <person name="Jarju S."/>
            <person name="Secka A."/>
            <person name="Antonio M."/>
            <person name="Oren A."/>
            <person name="Chaudhuri R.R."/>
            <person name="La Ragione R."/>
            <person name="Hildebrand F."/>
            <person name="Pallen M.J."/>
        </authorList>
    </citation>
    <scope>NUCLEOTIDE SEQUENCE</scope>
    <source>
        <strain evidence="9">20514</strain>
    </source>
</reference>
<sequence length="321" mass="36797">MKALEHQVRAQKEKARKSMEQGKEIFFADPTVFVQDGTYYLTGTRNIEPLGFQLLKSDNMRVWKEAGADTLGLILRKDHSTFGDKGFWAPQILKHDGKYLLTYTASEQTVLAESGSLEGPYTQDIVAPIDGSEKNIDSFLFKDDDGKYYLYHVRFNKGNYIWAAEFDIEKGKIRPETLKKCFDCTEPWEWTSNYKSMPIMEGPTVIKKNGVYYLFYSANHFRNIDYAVGYATAPTPYGPWTKNQNSPIIHRSIVGENGSGHGDLFQDKNGRYWYVYHVHHSNTEVEPRRTRLVPLTFTLDEKTGIYDIKAEAGSIIKPVVK</sequence>
<evidence type="ECO:0000256" key="1">
    <source>
        <dbReference type="ARBA" id="ARBA00009865"/>
    </source>
</evidence>
<feature type="active site" description="Proton acceptor" evidence="6">
    <location>
        <position position="29"/>
    </location>
</feature>
<dbReference type="PANTHER" id="PTHR43772">
    <property type="entry name" value="ENDO-1,4-BETA-XYLANASE"/>
    <property type="match status" value="1"/>
</dbReference>
<dbReference type="AlphaFoldDB" id="A0A9D9HFA8"/>
<evidence type="ECO:0000256" key="6">
    <source>
        <dbReference type="PIRSR" id="PIRSR606710-1"/>
    </source>
</evidence>
<gene>
    <name evidence="9" type="ORF">IAC29_01895</name>
</gene>
<evidence type="ECO:0000313" key="10">
    <source>
        <dbReference type="Proteomes" id="UP000810252"/>
    </source>
</evidence>
<proteinExistence type="inferred from homology"/>
<dbReference type="SUPFAM" id="SSF75005">
    <property type="entry name" value="Arabinanase/levansucrase/invertase"/>
    <property type="match status" value="1"/>
</dbReference>
<dbReference type="Proteomes" id="UP000810252">
    <property type="component" value="Unassembled WGS sequence"/>
</dbReference>
<keyword evidence="3 8" id="KW-0378">Hydrolase</keyword>
<dbReference type="GO" id="GO:0045493">
    <property type="term" value="P:xylan catabolic process"/>
    <property type="evidence" value="ECO:0007669"/>
    <property type="project" value="UniProtKB-KW"/>
</dbReference>
<reference evidence="9" key="1">
    <citation type="submission" date="2020-10" db="EMBL/GenBank/DDBJ databases">
        <authorList>
            <person name="Gilroy R."/>
        </authorList>
    </citation>
    <scope>NUCLEOTIDE SEQUENCE</scope>
    <source>
        <strain evidence="9">20514</strain>
    </source>
</reference>
<evidence type="ECO:0000313" key="9">
    <source>
        <dbReference type="EMBL" id="MBO8448008.1"/>
    </source>
</evidence>
<evidence type="ECO:0000256" key="7">
    <source>
        <dbReference type="PIRSR" id="PIRSR606710-2"/>
    </source>
</evidence>
<dbReference type="InterPro" id="IPR006710">
    <property type="entry name" value="Glyco_hydro_43"/>
</dbReference>
<evidence type="ECO:0000256" key="3">
    <source>
        <dbReference type="ARBA" id="ARBA00022801"/>
    </source>
</evidence>
<comment type="caution">
    <text evidence="9">The sequence shown here is derived from an EMBL/GenBank/DDBJ whole genome shotgun (WGS) entry which is preliminary data.</text>
</comment>
<feature type="active site" description="Proton donor" evidence="6">
    <location>
        <position position="201"/>
    </location>
</feature>
<dbReference type="CDD" id="cd08991">
    <property type="entry name" value="GH43_HoAraf43-like"/>
    <property type="match status" value="1"/>
</dbReference>
<keyword evidence="2" id="KW-0858">Xylan degradation</keyword>
<organism evidence="9 10">
    <name type="scientific">Candidatus Cryptobacteroides merdigallinarum</name>
    <dbReference type="NCBI Taxonomy" id="2840770"/>
    <lineage>
        <taxon>Bacteria</taxon>
        <taxon>Pseudomonadati</taxon>
        <taxon>Bacteroidota</taxon>
        <taxon>Bacteroidia</taxon>
        <taxon>Bacteroidales</taxon>
        <taxon>Candidatus Cryptobacteroides</taxon>
    </lineage>
</organism>
<name>A0A9D9HFA8_9BACT</name>
<dbReference type="InterPro" id="IPR052176">
    <property type="entry name" value="Glycosyl_Hydrlase_43_Enz"/>
</dbReference>
<evidence type="ECO:0000256" key="5">
    <source>
        <dbReference type="ARBA" id="ARBA00023295"/>
    </source>
</evidence>
<dbReference type="EMBL" id="JADIMQ010000027">
    <property type="protein sequence ID" value="MBO8448008.1"/>
    <property type="molecule type" value="Genomic_DNA"/>
</dbReference>
<dbReference type="PANTHER" id="PTHR43772:SF2">
    <property type="entry name" value="PUTATIVE (AFU_ORTHOLOGUE AFUA_2G04480)-RELATED"/>
    <property type="match status" value="1"/>
</dbReference>
<accession>A0A9D9HFA8</accession>
<comment type="similarity">
    <text evidence="1 8">Belongs to the glycosyl hydrolase 43 family.</text>
</comment>
<evidence type="ECO:0000256" key="8">
    <source>
        <dbReference type="RuleBase" id="RU361187"/>
    </source>
</evidence>
<dbReference type="GO" id="GO:0004553">
    <property type="term" value="F:hydrolase activity, hydrolyzing O-glycosyl compounds"/>
    <property type="evidence" value="ECO:0007669"/>
    <property type="project" value="InterPro"/>
</dbReference>
<feature type="site" description="Important for catalytic activity, responsible for pKa modulation of the active site Glu and correct orientation of both the proton donor and substrate" evidence="7">
    <location>
        <position position="137"/>
    </location>
</feature>
<dbReference type="Pfam" id="PF04616">
    <property type="entry name" value="Glyco_hydro_43"/>
    <property type="match status" value="1"/>
</dbReference>
<dbReference type="InterPro" id="IPR023296">
    <property type="entry name" value="Glyco_hydro_beta-prop_sf"/>
</dbReference>
<keyword evidence="4" id="KW-0119">Carbohydrate metabolism</keyword>
<dbReference type="Gene3D" id="2.115.10.20">
    <property type="entry name" value="Glycosyl hydrolase domain, family 43"/>
    <property type="match status" value="1"/>
</dbReference>
<protein>
    <submittedName>
        <fullName evidence="9">Glycoside hydrolase family 43 protein</fullName>
    </submittedName>
</protein>
<evidence type="ECO:0000256" key="2">
    <source>
        <dbReference type="ARBA" id="ARBA00022651"/>
    </source>
</evidence>